<reference evidence="2 3" key="1">
    <citation type="submission" date="2019-04" db="EMBL/GenBank/DDBJ databases">
        <title>Salinimonas iocasae sp. nov., a halophilic bacterium isolated from the outer tube casing of tubeworms in Okinawa Trough.</title>
        <authorList>
            <person name="Zhang H."/>
            <person name="Wang H."/>
            <person name="Li C."/>
        </authorList>
    </citation>
    <scope>NUCLEOTIDE SEQUENCE [LARGE SCALE GENOMIC DNA]</scope>
    <source>
        <strain evidence="2 3">KX18D6</strain>
    </source>
</reference>
<dbReference type="PANTHER" id="PTHR36920">
    <property type="match status" value="1"/>
</dbReference>
<dbReference type="KEGG" id="salk:FBQ74_00140"/>
<dbReference type="EMBL" id="CP039852">
    <property type="protein sequence ID" value="QCZ91983.1"/>
    <property type="molecule type" value="Genomic_DNA"/>
</dbReference>
<dbReference type="Gene3D" id="2.40.160.20">
    <property type="match status" value="1"/>
</dbReference>
<protein>
    <submittedName>
        <fullName evidence="2">Outer membrane protein OmpW</fullName>
    </submittedName>
</protein>
<dbReference type="AlphaFoldDB" id="A0A5B7Y9E4"/>
<dbReference type="OrthoDB" id="9807574at2"/>
<feature type="signal peptide" evidence="1">
    <location>
        <begin position="1"/>
        <end position="22"/>
    </location>
</feature>
<dbReference type="RefSeq" id="WP_139754747.1">
    <property type="nucleotide sequence ID" value="NZ_CP039852.1"/>
</dbReference>
<organism evidence="2 3">
    <name type="scientific">Salinimonas iocasae</name>
    <dbReference type="NCBI Taxonomy" id="2572577"/>
    <lineage>
        <taxon>Bacteria</taxon>
        <taxon>Pseudomonadati</taxon>
        <taxon>Pseudomonadota</taxon>
        <taxon>Gammaproteobacteria</taxon>
        <taxon>Alteromonadales</taxon>
        <taxon>Alteromonadaceae</taxon>
        <taxon>Alteromonas/Salinimonas group</taxon>
        <taxon>Salinimonas</taxon>
    </lineage>
</organism>
<dbReference type="PANTHER" id="PTHR36920:SF1">
    <property type="entry name" value="OUTER MEMBRANE PROTEIN W"/>
    <property type="match status" value="1"/>
</dbReference>
<keyword evidence="1" id="KW-0732">Signal</keyword>
<evidence type="ECO:0000313" key="2">
    <source>
        <dbReference type="EMBL" id="QCZ91983.1"/>
    </source>
</evidence>
<sequence>MKLAILSSMFALSVVTSGLAAAYEQGDIVIRGGATTVAPDESTSTIMAGGTDLGVDLTIDSNTQLGLNIAYFLTDRINLELLVATPFKHDVDFGVADPLGTGNQLGEVTHLPPTLTVNYYFNDSASVLQPYVGAGVNYTFIYDEEFTGANREAGLSDLSLDNSVGLSAQIGLDVMLADNWHINTSVRWIDIDTEASFKVGEASGQVSSIEIDPWVYTLSLGYTF</sequence>
<gene>
    <name evidence="2" type="ORF">FBQ74_00140</name>
</gene>
<dbReference type="Proteomes" id="UP000304912">
    <property type="component" value="Chromosome"/>
</dbReference>
<evidence type="ECO:0000313" key="3">
    <source>
        <dbReference type="Proteomes" id="UP000304912"/>
    </source>
</evidence>
<dbReference type="InterPro" id="IPR011250">
    <property type="entry name" value="OMP/PagP_B-barrel"/>
</dbReference>
<dbReference type="InterPro" id="IPR005618">
    <property type="entry name" value="OMPW"/>
</dbReference>
<proteinExistence type="predicted"/>
<feature type="chain" id="PRO_5023059296" evidence="1">
    <location>
        <begin position="23"/>
        <end position="224"/>
    </location>
</feature>
<name>A0A5B7Y9E4_9ALTE</name>
<evidence type="ECO:0000256" key="1">
    <source>
        <dbReference type="SAM" id="SignalP"/>
    </source>
</evidence>
<dbReference type="Pfam" id="PF03922">
    <property type="entry name" value="OmpW"/>
    <property type="match status" value="1"/>
</dbReference>
<dbReference type="SUPFAM" id="SSF56925">
    <property type="entry name" value="OMPA-like"/>
    <property type="match status" value="1"/>
</dbReference>
<accession>A0A5B7Y9E4</accession>
<dbReference type="GO" id="GO:0019867">
    <property type="term" value="C:outer membrane"/>
    <property type="evidence" value="ECO:0007669"/>
    <property type="project" value="InterPro"/>
</dbReference>
<dbReference type="GO" id="GO:0055085">
    <property type="term" value="P:transmembrane transport"/>
    <property type="evidence" value="ECO:0007669"/>
    <property type="project" value="TreeGrafter"/>
</dbReference>
<keyword evidence="3" id="KW-1185">Reference proteome</keyword>